<feature type="compositionally biased region" description="Low complexity" evidence="1">
    <location>
        <begin position="421"/>
        <end position="440"/>
    </location>
</feature>
<comment type="caution">
    <text evidence="3">The sequence shown here is derived from an EMBL/GenBank/DDBJ whole genome shotgun (WGS) entry which is preliminary data.</text>
</comment>
<name>A0A3M7GX15_HORWE</name>
<protein>
    <submittedName>
        <fullName evidence="3">Uncharacterized protein</fullName>
    </submittedName>
</protein>
<organism evidence="3 4">
    <name type="scientific">Hortaea werneckii</name>
    <name type="common">Black yeast</name>
    <name type="synonym">Cladosporium werneckii</name>
    <dbReference type="NCBI Taxonomy" id="91943"/>
    <lineage>
        <taxon>Eukaryota</taxon>
        <taxon>Fungi</taxon>
        <taxon>Dikarya</taxon>
        <taxon>Ascomycota</taxon>
        <taxon>Pezizomycotina</taxon>
        <taxon>Dothideomycetes</taxon>
        <taxon>Dothideomycetidae</taxon>
        <taxon>Mycosphaerellales</taxon>
        <taxon>Teratosphaeriaceae</taxon>
        <taxon>Hortaea</taxon>
    </lineage>
</organism>
<feature type="region of interest" description="Disordered" evidence="1">
    <location>
        <begin position="376"/>
        <end position="395"/>
    </location>
</feature>
<proteinExistence type="predicted"/>
<feature type="compositionally biased region" description="Polar residues" evidence="1">
    <location>
        <begin position="610"/>
        <end position="620"/>
    </location>
</feature>
<feature type="region of interest" description="Disordered" evidence="1">
    <location>
        <begin position="733"/>
        <end position="752"/>
    </location>
</feature>
<feature type="transmembrane region" description="Helical" evidence="2">
    <location>
        <begin position="46"/>
        <end position="69"/>
    </location>
</feature>
<evidence type="ECO:0000313" key="3">
    <source>
        <dbReference type="EMBL" id="RMZ05711.1"/>
    </source>
</evidence>
<keyword evidence="2" id="KW-1133">Transmembrane helix</keyword>
<evidence type="ECO:0000313" key="4">
    <source>
        <dbReference type="Proteomes" id="UP000269539"/>
    </source>
</evidence>
<feature type="region of interest" description="Disordered" evidence="1">
    <location>
        <begin position="762"/>
        <end position="885"/>
    </location>
</feature>
<sequence length="1234" mass="132442">MAPHVLPLLLNLWQRRDAAAQSASDPVSGASSSGAAANASTGSTLYLGIGLGVGGAIVIAIVVVTVQILRKRAEHQRAANGLNDAGAQLQMRQHHDLGEVPRPVTASSCGSFAPVYARSGWCELSSVETVHEQQACQNPGRKRSAVPLPKRFKHRGIPLKKMKHLSAIAESPRSRSAPSPSPAAMGRDQTPEKPFSEDKPYFRKTITLVHPAERGEDVFTAPGSPKPYVLPSFAIRSPGKYGAAIANDDKPKAPRSVSVGALISVEPEQALSVPTARPFRPPMHTRSISLGAPPSMPPLRPVPPLPVPLDRNDTEDSSHRQGMCITRHSSSSQASTSSSVLVASPILALRDEGGKLMASPSVEQVVAEDDSAELKSVANRQWQDPRAIRPRPAEATLPQLNASILPRTHASIRSNIAQYNSSESLVHRSSSTSSTASADSTRNRLSIPQIGTADRMSISRVSSLNSLHGSTGNGVQKVMTPRKPCRQSSVSASGSPAERRKTSMAEPGSVLRNIQANTVANGNTPSRQASSATQDSGRSSNGNPFQWDQSLPLAKPSALKGSPNSKGSKGHRRQNCVRISTLTPQILGPPSSRPTSPGYMVGIQEEGDENSSPGESSDYFSTKTRYYSNLQRLSKAPSESSLTRNLKVRTFRASLTPSSPTSSICNSYQEYNGASLPSQHSEDRLSASPTARTASRQSDRSSAFTIPAFPSPSKATASISGVQRNHPVPEFYLSRPSTDDASPKSLEMSSQVDTKYSPPFALHMSSDEDFDRASDEMLPSSPPLPEGGSTQEYDPAWPLVTMPEPEPSWQEYDPASPPIWTNERRTELRRAQSSSSGYLPFAMPVGMERPADSGDDAPVSPLSRPTSYGGELPDTPPISPKTVSGEFSSFFNDRVVLEATPASRQTVRSLRSTEKLTSANASAIMATIPEVPPNVGFPTAVPSLPPPQNVLSQPTPARPDIQRTLSTAREILDHGAHSSSQPQCIPEDDSPAPPSPLRIKHSPQGPRSEPGKSVLRNAMALRRMNSEIDTTDRSSRRYTRLAREPSPLLPWVGSPDFNESCHNGFGIRGGASVFDFGDLQTAAGAATEVHELQHQSALDDVDMFTFDRRLEGALAGFEAGPPSSADATATTSRASSVWEDGEKFWEQQKVEQPAASTHMSLASQSNTTPMKKVIRSSAQEYRSLQTTTPNSKMPVLTGSLDPTAFLPLSIIKTPRSLYDSDGFLRSSPRNSRVV</sequence>
<feature type="region of interest" description="Disordered" evidence="1">
    <location>
        <begin position="167"/>
        <end position="199"/>
    </location>
</feature>
<dbReference type="AlphaFoldDB" id="A0A3M7GX15"/>
<evidence type="ECO:0000256" key="1">
    <source>
        <dbReference type="SAM" id="MobiDB-lite"/>
    </source>
</evidence>
<feature type="compositionally biased region" description="Polar residues" evidence="1">
    <location>
        <begin position="687"/>
        <end position="704"/>
    </location>
</feature>
<feature type="compositionally biased region" description="Polar residues" evidence="1">
    <location>
        <begin position="512"/>
        <end position="549"/>
    </location>
</feature>
<feature type="region of interest" description="Disordered" evidence="1">
    <location>
        <begin position="673"/>
        <end position="721"/>
    </location>
</feature>
<gene>
    <name evidence="3" type="ORF">D0864_02420</name>
</gene>
<dbReference type="EMBL" id="QWIO01000169">
    <property type="protein sequence ID" value="RMZ05711.1"/>
    <property type="molecule type" value="Genomic_DNA"/>
</dbReference>
<accession>A0A3M7GX15</accession>
<reference evidence="3 4" key="1">
    <citation type="journal article" date="2018" name="BMC Genomics">
        <title>Genomic evidence for intraspecific hybridization in a clonal and extremely halotolerant yeast.</title>
        <authorList>
            <person name="Gostincar C."/>
            <person name="Stajich J.E."/>
            <person name="Zupancic J."/>
            <person name="Zalar P."/>
            <person name="Gunde-Cimerman N."/>
        </authorList>
    </citation>
    <scope>NUCLEOTIDE SEQUENCE [LARGE SCALE GENOMIC DNA]</scope>
    <source>
        <strain evidence="3 4">EXF-10513</strain>
    </source>
</reference>
<feature type="compositionally biased region" description="Basic and acidic residues" evidence="1">
    <location>
        <begin position="189"/>
        <end position="199"/>
    </location>
</feature>
<feature type="compositionally biased region" description="Low complexity" evidence="1">
    <location>
        <begin position="167"/>
        <end position="184"/>
    </location>
</feature>
<dbReference type="Proteomes" id="UP000269539">
    <property type="component" value="Unassembled WGS sequence"/>
</dbReference>
<feature type="region of interest" description="Disordered" evidence="1">
    <location>
        <begin position="421"/>
        <end position="620"/>
    </location>
</feature>
<evidence type="ECO:0000256" key="2">
    <source>
        <dbReference type="SAM" id="Phobius"/>
    </source>
</evidence>
<keyword evidence="2" id="KW-0472">Membrane</keyword>
<feature type="compositionally biased region" description="Polar residues" evidence="1">
    <location>
        <begin position="459"/>
        <end position="474"/>
    </location>
</feature>
<feature type="region of interest" description="Disordered" evidence="1">
    <location>
        <begin position="974"/>
        <end position="1013"/>
    </location>
</feature>
<keyword evidence="2" id="KW-0812">Transmembrane</keyword>
<feature type="region of interest" description="Disordered" evidence="1">
    <location>
        <begin position="937"/>
        <end position="959"/>
    </location>
</feature>